<dbReference type="Gene3D" id="1.10.10.1320">
    <property type="entry name" value="Anti-sigma factor, zinc-finger domain"/>
    <property type="match status" value="1"/>
</dbReference>
<evidence type="ECO:0000313" key="5">
    <source>
        <dbReference type="EMBL" id="MBB4677856.1"/>
    </source>
</evidence>
<keyword evidence="1" id="KW-0805">Transcription regulation</keyword>
<organism evidence="5 6">
    <name type="scientific">Crossiella cryophila</name>
    <dbReference type="NCBI Taxonomy" id="43355"/>
    <lineage>
        <taxon>Bacteria</taxon>
        <taxon>Bacillati</taxon>
        <taxon>Actinomycetota</taxon>
        <taxon>Actinomycetes</taxon>
        <taxon>Pseudonocardiales</taxon>
        <taxon>Pseudonocardiaceae</taxon>
        <taxon>Crossiella</taxon>
    </lineage>
</organism>
<name>A0A7W7FT76_9PSEU</name>
<keyword evidence="3" id="KW-0472">Membrane</keyword>
<gene>
    <name evidence="5" type="ORF">HNR67_003974</name>
</gene>
<dbReference type="AlphaFoldDB" id="A0A7W7FT76"/>
<reference evidence="5 6" key="1">
    <citation type="submission" date="2020-08" db="EMBL/GenBank/DDBJ databases">
        <title>Sequencing the genomes of 1000 actinobacteria strains.</title>
        <authorList>
            <person name="Klenk H.-P."/>
        </authorList>
    </citation>
    <scope>NUCLEOTIDE SEQUENCE [LARGE SCALE GENOMIC DNA]</scope>
    <source>
        <strain evidence="5 6">DSM 44230</strain>
    </source>
</reference>
<evidence type="ECO:0000259" key="4">
    <source>
        <dbReference type="Pfam" id="PF13490"/>
    </source>
</evidence>
<keyword evidence="6" id="KW-1185">Reference proteome</keyword>
<dbReference type="InterPro" id="IPR027383">
    <property type="entry name" value="Znf_put"/>
</dbReference>
<evidence type="ECO:0000256" key="2">
    <source>
        <dbReference type="ARBA" id="ARBA00023163"/>
    </source>
</evidence>
<protein>
    <submittedName>
        <fullName evidence="5">Anti-sigma factor RsiW</fullName>
    </submittedName>
</protein>
<evidence type="ECO:0000256" key="3">
    <source>
        <dbReference type="SAM" id="Phobius"/>
    </source>
</evidence>
<evidence type="ECO:0000313" key="6">
    <source>
        <dbReference type="Proteomes" id="UP000533598"/>
    </source>
</evidence>
<keyword evidence="2" id="KW-0804">Transcription</keyword>
<sequence length="220" mass="23135">MNGESHQVLRAQLGAYVLGRLDEPECVALQAHLDFCGDCRAEVADLIPVAEALAEVDPDRVTDEPAVPPGLGEAVLGRIRAERRTVNRRSARLGIGVTLAVLAGTAIGYGAADLLRATQPPIPLESVAVRQLATRVAASANLVPHTWGTEIKLTARGFEQGAGYRVVVTDRRGADHPAGEFVGNGPGEIRCNLNSSVLRTEAIGFRVLDATGGTVLAADF</sequence>
<dbReference type="EMBL" id="JACHMH010000001">
    <property type="protein sequence ID" value="MBB4677856.1"/>
    <property type="molecule type" value="Genomic_DNA"/>
</dbReference>
<dbReference type="Proteomes" id="UP000533598">
    <property type="component" value="Unassembled WGS sequence"/>
</dbReference>
<feature type="domain" description="Putative zinc-finger" evidence="4">
    <location>
        <begin position="10"/>
        <end position="40"/>
    </location>
</feature>
<keyword evidence="3" id="KW-1133">Transmembrane helix</keyword>
<accession>A0A7W7FT76</accession>
<proteinExistence type="predicted"/>
<dbReference type="RefSeq" id="WP_185003752.1">
    <property type="nucleotide sequence ID" value="NZ_BAAAUI010000044.1"/>
</dbReference>
<evidence type="ECO:0000256" key="1">
    <source>
        <dbReference type="ARBA" id="ARBA00023015"/>
    </source>
</evidence>
<keyword evidence="3" id="KW-0812">Transmembrane</keyword>
<dbReference type="Pfam" id="PF13490">
    <property type="entry name" value="zf-HC2"/>
    <property type="match status" value="1"/>
</dbReference>
<comment type="caution">
    <text evidence="5">The sequence shown here is derived from an EMBL/GenBank/DDBJ whole genome shotgun (WGS) entry which is preliminary data.</text>
</comment>
<dbReference type="InterPro" id="IPR041916">
    <property type="entry name" value="Anti_sigma_zinc_sf"/>
</dbReference>
<feature type="transmembrane region" description="Helical" evidence="3">
    <location>
        <begin position="93"/>
        <end position="112"/>
    </location>
</feature>